<dbReference type="InterPro" id="IPR005693">
    <property type="entry name" value="Mce"/>
</dbReference>
<organism evidence="3 4">
    <name type="scientific">Haloechinothrix salitolerans</name>
    <dbReference type="NCBI Taxonomy" id="926830"/>
    <lineage>
        <taxon>Bacteria</taxon>
        <taxon>Bacillati</taxon>
        <taxon>Actinomycetota</taxon>
        <taxon>Actinomycetes</taxon>
        <taxon>Pseudonocardiales</taxon>
        <taxon>Pseudonocardiaceae</taxon>
        <taxon>Haloechinothrix</taxon>
    </lineage>
</organism>
<dbReference type="PRINTS" id="PR01782">
    <property type="entry name" value="MCEVIRFACTOR"/>
</dbReference>
<accession>A0ABW2CBE6</accession>
<dbReference type="EMBL" id="JBHSXX010000001">
    <property type="protein sequence ID" value="MFC6871379.1"/>
    <property type="molecule type" value="Genomic_DNA"/>
</dbReference>
<feature type="domain" description="Mammalian cell entry C-terminal" evidence="2">
    <location>
        <begin position="117"/>
        <end position="303"/>
    </location>
</feature>
<dbReference type="Pfam" id="PF11887">
    <property type="entry name" value="Mce4_CUP1"/>
    <property type="match status" value="1"/>
</dbReference>
<evidence type="ECO:0000313" key="3">
    <source>
        <dbReference type="EMBL" id="MFC6871379.1"/>
    </source>
</evidence>
<feature type="domain" description="Mce/MlaD" evidence="1">
    <location>
        <begin position="39"/>
        <end position="112"/>
    </location>
</feature>
<gene>
    <name evidence="3" type="ORF">ACFQGD_30070</name>
</gene>
<dbReference type="PANTHER" id="PTHR33371:SF18">
    <property type="entry name" value="MCE-FAMILY PROTEIN MCE3C"/>
    <property type="match status" value="1"/>
</dbReference>
<dbReference type="PANTHER" id="PTHR33371">
    <property type="entry name" value="INTERMEMBRANE PHOSPHOLIPID TRANSPORT SYSTEM BINDING PROTEIN MLAD-RELATED"/>
    <property type="match status" value="1"/>
</dbReference>
<dbReference type="InterPro" id="IPR003399">
    <property type="entry name" value="Mce/MlaD"/>
</dbReference>
<dbReference type="NCBIfam" id="TIGR00996">
    <property type="entry name" value="Mtu_fam_mce"/>
    <property type="match status" value="1"/>
</dbReference>
<comment type="caution">
    <text evidence="3">The sequence shown here is derived from an EMBL/GenBank/DDBJ whole genome shotgun (WGS) entry which is preliminary data.</text>
</comment>
<dbReference type="Pfam" id="PF02470">
    <property type="entry name" value="MlaD"/>
    <property type="match status" value="1"/>
</dbReference>
<reference evidence="4" key="1">
    <citation type="journal article" date="2019" name="Int. J. Syst. Evol. Microbiol.">
        <title>The Global Catalogue of Microorganisms (GCM) 10K type strain sequencing project: providing services to taxonomists for standard genome sequencing and annotation.</title>
        <authorList>
            <consortium name="The Broad Institute Genomics Platform"/>
            <consortium name="The Broad Institute Genome Sequencing Center for Infectious Disease"/>
            <person name="Wu L."/>
            <person name="Ma J."/>
        </authorList>
    </citation>
    <scope>NUCLEOTIDE SEQUENCE [LARGE SCALE GENOMIC DNA]</scope>
    <source>
        <strain evidence="4">KCTC 32255</strain>
    </source>
</reference>
<sequence length="328" mass="35659">MKPFQQRNPIPIAIIGIVLIALGLVAAANSDELPLIGSGTVYSAEFEEAAGIKEGDEVRIAGIKKGKVKDVELDGNVVRVSFYVDDAWMGNNTRAGIKLKDLLGQKFLAVEPAGDEVLDPSETIPTARTTSPYDVLEAFRGLSETTDAIDVNQLAKSFDVISQTFGGTSDEIKGALNGLSRLSETIAKRDNQLSSLLENTRQISQTLADRDAQLVKLMKDGNVLLAELSKRKAAISSLLRGTQQLAIQLNGLVEDNKAQLQPVLKDLDRLTGMLHRNREALGEGIETFAPFVRQFNNTVGNGRWFDNYICGLLLPQEGPINQQGCDPR</sequence>
<evidence type="ECO:0000259" key="2">
    <source>
        <dbReference type="Pfam" id="PF11887"/>
    </source>
</evidence>
<dbReference type="InterPro" id="IPR024516">
    <property type="entry name" value="Mce_C"/>
</dbReference>
<evidence type="ECO:0000259" key="1">
    <source>
        <dbReference type="Pfam" id="PF02470"/>
    </source>
</evidence>
<dbReference type="InterPro" id="IPR052336">
    <property type="entry name" value="MlaD_Phospholipid_Transporter"/>
</dbReference>
<dbReference type="RefSeq" id="WP_345402135.1">
    <property type="nucleotide sequence ID" value="NZ_BAABLA010000109.1"/>
</dbReference>
<keyword evidence="4" id="KW-1185">Reference proteome</keyword>
<evidence type="ECO:0000313" key="4">
    <source>
        <dbReference type="Proteomes" id="UP001596337"/>
    </source>
</evidence>
<name>A0ABW2CBE6_9PSEU</name>
<dbReference type="Proteomes" id="UP001596337">
    <property type="component" value="Unassembled WGS sequence"/>
</dbReference>
<protein>
    <submittedName>
        <fullName evidence="3">MCE family protein</fullName>
    </submittedName>
</protein>
<proteinExistence type="predicted"/>